<dbReference type="AlphaFoldDB" id="A0A367ZUD3"/>
<dbReference type="Pfam" id="PF00072">
    <property type="entry name" value="Response_reg"/>
    <property type="match status" value="1"/>
</dbReference>
<dbReference type="EMBL" id="QOQW01000001">
    <property type="protein sequence ID" value="RCK81457.1"/>
    <property type="molecule type" value="Genomic_DNA"/>
</dbReference>
<accession>A0A367ZUD3</accession>
<keyword evidence="5" id="KW-0238">DNA-binding</keyword>
<sequence>MAKILLVDDDKDFVDINRAHLEKHGYTVVAGHNPQEGMALLHKEKPDLLILDVMMEEADDGFAMAQKIRKEGNKIPIIMLTSVAKITGQSYGKDSAMVPVNEFFEKPVPADKLLAAIKKYVK</sequence>
<evidence type="ECO:0000256" key="2">
    <source>
        <dbReference type="ARBA" id="ARBA00023012"/>
    </source>
</evidence>
<evidence type="ECO:0000259" key="4">
    <source>
        <dbReference type="PROSITE" id="PS50110"/>
    </source>
</evidence>
<feature type="modified residue" description="4-aspartylphosphate" evidence="3">
    <location>
        <position position="52"/>
    </location>
</feature>
<feature type="domain" description="Response regulatory" evidence="4">
    <location>
        <begin position="3"/>
        <end position="121"/>
    </location>
</feature>
<proteinExistence type="predicted"/>
<dbReference type="PANTHER" id="PTHR44591">
    <property type="entry name" value="STRESS RESPONSE REGULATOR PROTEIN 1"/>
    <property type="match status" value="1"/>
</dbReference>
<protein>
    <submittedName>
        <fullName evidence="5">DNA-binding response regulator</fullName>
    </submittedName>
</protein>
<dbReference type="SUPFAM" id="SSF52172">
    <property type="entry name" value="CheY-like"/>
    <property type="match status" value="1"/>
</dbReference>
<dbReference type="InterPro" id="IPR050595">
    <property type="entry name" value="Bact_response_regulator"/>
</dbReference>
<evidence type="ECO:0000313" key="5">
    <source>
        <dbReference type="EMBL" id="RCK81457.1"/>
    </source>
</evidence>
<evidence type="ECO:0000256" key="3">
    <source>
        <dbReference type="PROSITE-ProRule" id="PRU00169"/>
    </source>
</evidence>
<dbReference type="Gene3D" id="3.40.50.2300">
    <property type="match status" value="1"/>
</dbReference>
<evidence type="ECO:0000256" key="1">
    <source>
        <dbReference type="ARBA" id="ARBA00022553"/>
    </source>
</evidence>
<dbReference type="GO" id="GO:0000160">
    <property type="term" value="P:phosphorelay signal transduction system"/>
    <property type="evidence" value="ECO:0007669"/>
    <property type="project" value="UniProtKB-KW"/>
</dbReference>
<reference evidence="5 6" key="1">
    <citation type="submission" date="2018-05" db="EMBL/GenBank/DDBJ databases">
        <title>A metagenomic window into the 2 km-deep terrestrial subsurface aquifer revealed taxonomically and functionally diverse microbial community comprising novel uncultured bacterial lineages.</title>
        <authorList>
            <person name="Kadnikov V.V."/>
            <person name="Mardanov A.V."/>
            <person name="Beletsky A.V."/>
            <person name="Banks D."/>
            <person name="Pimenov N.V."/>
            <person name="Frank Y.A."/>
            <person name="Karnachuk O.V."/>
            <person name="Ravin N.V."/>
        </authorList>
    </citation>
    <scope>NUCLEOTIDE SEQUENCE [LARGE SCALE GENOMIC DNA]</scope>
    <source>
        <strain evidence="5">BY5</strain>
    </source>
</reference>
<name>A0A367ZUD3_9BACT</name>
<gene>
    <name evidence="5" type="ORF">OZSIB_0591</name>
</gene>
<dbReference type="InterPro" id="IPR001789">
    <property type="entry name" value="Sig_transdc_resp-reg_receiver"/>
</dbReference>
<evidence type="ECO:0000313" key="6">
    <source>
        <dbReference type="Proteomes" id="UP000252355"/>
    </source>
</evidence>
<dbReference type="PROSITE" id="PS50110">
    <property type="entry name" value="RESPONSE_REGULATORY"/>
    <property type="match status" value="1"/>
</dbReference>
<organism evidence="5 6">
    <name type="scientific">Candidatus Ozemobacter sibiricus</name>
    <dbReference type="NCBI Taxonomy" id="2268124"/>
    <lineage>
        <taxon>Bacteria</taxon>
        <taxon>Candidatus Ozemobacteria</taxon>
        <taxon>Candidatus Ozemobacterales</taxon>
        <taxon>Candidatus Ozemobacteraceae</taxon>
        <taxon>Candidatus Ozemobacter</taxon>
    </lineage>
</organism>
<dbReference type="PANTHER" id="PTHR44591:SF14">
    <property type="entry name" value="PROTEIN PILG"/>
    <property type="match status" value="1"/>
</dbReference>
<dbReference type="SMART" id="SM00448">
    <property type="entry name" value="REC"/>
    <property type="match status" value="1"/>
</dbReference>
<dbReference type="Proteomes" id="UP000252355">
    <property type="component" value="Unassembled WGS sequence"/>
</dbReference>
<dbReference type="GO" id="GO:0003677">
    <property type="term" value="F:DNA binding"/>
    <property type="evidence" value="ECO:0007669"/>
    <property type="project" value="UniProtKB-KW"/>
</dbReference>
<dbReference type="CDD" id="cd17574">
    <property type="entry name" value="REC_OmpR"/>
    <property type="match status" value="1"/>
</dbReference>
<comment type="caution">
    <text evidence="5">The sequence shown here is derived from an EMBL/GenBank/DDBJ whole genome shotgun (WGS) entry which is preliminary data.</text>
</comment>
<keyword evidence="1 3" id="KW-0597">Phosphoprotein</keyword>
<dbReference type="InterPro" id="IPR011006">
    <property type="entry name" value="CheY-like_superfamily"/>
</dbReference>
<keyword evidence="2" id="KW-0902">Two-component regulatory system</keyword>